<evidence type="ECO:0000256" key="1">
    <source>
        <dbReference type="SAM" id="Phobius"/>
    </source>
</evidence>
<keyword evidence="1" id="KW-1133">Transmembrane helix</keyword>
<gene>
    <name evidence="2" type="ORF">UX69_C0006G0015</name>
</gene>
<evidence type="ECO:0008006" key="4">
    <source>
        <dbReference type="Google" id="ProtNLM"/>
    </source>
</evidence>
<evidence type="ECO:0000313" key="3">
    <source>
        <dbReference type="Proteomes" id="UP000033946"/>
    </source>
</evidence>
<comment type="caution">
    <text evidence="2">The sequence shown here is derived from an EMBL/GenBank/DDBJ whole genome shotgun (WGS) entry which is preliminary data.</text>
</comment>
<sequence>MRTKLTESGIGLIETIAALAIGVVVITSLVSLSVFSLRASIQSKLLLQSSKLSAEELERVRAYRDSRSWSAFLTEMDAALCFSQPCHVTSALTVSPGTEVFDEGTPTQISRSFQLSDPLGGGFDGDETLIRTSVSVAWTIGGKTQSAHTYTDLSNWREQ</sequence>
<dbReference type="EMBL" id="LCNE01000006">
    <property type="protein sequence ID" value="KKU49087.1"/>
    <property type="molecule type" value="Genomic_DNA"/>
</dbReference>
<evidence type="ECO:0000313" key="2">
    <source>
        <dbReference type="EMBL" id="KKU49087.1"/>
    </source>
</evidence>
<keyword evidence="1" id="KW-0812">Transmembrane</keyword>
<name>A0A0G1QW30_UNCKA</name>
<keyword evidence="1" id="KW-0472">Membrane</keyword>
<proteinExistence type="predicted"/>
<reference evidence="2 3" key="1">
    <citation type="journal article" date="2015" name="Nature">
        <title>rRNA introns, odd ribosomes, and small enigmatic genomes across a large radiation of phyla.</title>
        <authorList>
            <person name="Brown C.T."/>
            <person name="Hug L.A."/>
            <person name="Thomas B.C."/>
            <person name="Sharon I."/>
            <person name="Castelle C.J."/>
            <person name="Singh A."/>
            <person name="Wilkins M.J."/>
            <person name="Williams K.H."/>
            <person name="Banfield J.F."/>
        </authorList>
    </citation>
    <scope>NUCLEOTIDE SEQUENCE [LARGE SCALE GENOMIC DNA]</scope>
</reference>
<protein>
    <recommendedName>
        <fullName evidence="4">Type II secretion system protein</fullName>
    </recommendedName>
</protein>
<feature type="transmembrane region" description="Helical" evidence="1">
    <location>
        <begin position="12"/>
        <end position="35"/>
    </location>
</feature>
<organism evidence="2 3">
    <name type="scientific">candidate division WWE3 bacterium GW2011_GWA2_46_9</name>
    <dbReference type="NCBI Taxonomy" id="1619111"/>
    <lineage>
        <taxon>Bacteria</taxon>
        <taxon>Katanobacteria</taxon>
    </lineage>
</organism>
<dbReference type="Proteomes" id="UP000033946">
    <property type="component" value="Unassembled WGS sequence"/>
</dbReference>
<dbReference type="AlphaFoldDB" id="A0A0G1QW30"/>
<accession>A0A0G1QW30</accession>